<proteinExistence type="predicted"/>
<gene>
    <name evidence="1" type="ORF">Tco_0656683</name>
</gene>
<organism evidence="1 2">
    <name type="scientific">Tanacetum coccineum</name>
    <dbReference type="NCBI Taxonomy" id="301880"/>
    <lineage>
        <taxon>Eukaryota</taxon>
        <taxon>Viridiplantae</taxon>
        <taxon>Streptophyta</taxon>
        <taxon>Embryophyta</taxon>
        <taxon>Tracheophyta</taxon>
        <taxon>Spermatophyta</taxon>
        <taxon>Magnoliopsida</taxon>
        <taxon>eudicotyledons</taxon>
        <taxon>Gunneridae</taxon>
        <taxon>Pentapetalae</taxon>
        <taxon>asterids</taxon>
        <taxon>campanulids</taxon>
        <taxon>Asterales</taxon>
        <taxon>Asteraceae</taxon>
        <taxon>Asteroideae</taxon>
        <taxon>Anthemideae</taxon>
        <taxon>Anthemidinae</taxon>
        <taxon>Tanacetum</taxon>
    </lineage>
</organism>
<reference evidence="1" key="2">
    <citation type="submission" date="2022-01" db="EMBL/GenBank/DDBJ databases">
        <authorList>
            <person name="Yamashiro T."/>
            <person name="Shiraishi A."/>
            <person name="Satake H."/>
            <person name="Nakayama K."/>
        </authorList>
    </citation>
    <scope>NUCLEOTIDE SEQUENCE</scope>
</reference>
<comment type="caution">
    <text evidence="1">The sequence shown here is derived from an EMBL/GenBank/DDBJ whole genome shotgun (WGS) entry which is preliminary data.</text>
</comment>
<sequence length="148" mass="16963">MEARYGKFLNMIQAIRINVPHDDVLAGMPNYGNFSNNSIDVINEILEEDFNALLDEGSKILHSIEGTILEEKLFVEFDEFMAMSIDENSESESDTEEPLFEKITFNIDYKIKTSLEEPPLDLELKPLPNNLEYVLLEEPSFLPVIVSF</sequence>
<keyword evidence="2" id="KW-1185">Reference proteome</keyword>
<dbReference type="Proteomes" id="UP001151760">
    <property type="component" value="Unassembled WGS sequence"/>
</dbReference>
<name>A0ABQ4X9G2_9ASTR</name>
<evidence type="ECO:0000313" key="1">
    <source>
        <dbReference type="EMBL" id="GJS61899.1"/>
    </source>
</evidence>
<accession>A0ABQ4X9G2</accession>
<evidence type="ECO:0000313" key="2">
    <source>
        <dbReference type="Proteomes" id="UP001151760"/>
    </source>
</evidence>
<protein>
    <recommendedName>
        <fullName evidence="3">Reverse transcriptase domain-containing protein</fullName>
    </recommendedName>
</protein>
<reference evidence="1" key="1">
    <citation type="journal article" date="2022" name="Int. J. Mol. Sci.">
        <title>Draft Genome of Tanacetum Coccineum: Genomic Comparison of Closely Related Tanacetum-Family Plants.</title>
        <authorList>
            <person name="Yamashiro T."/>
            <person name="Shiraishi A."/>
            <person name="Nakayama K."/>
            <person name="Satake H."/>
        </authorList>
    </citation>
    <scope>NUCLEOTIDE SEQUENCE</scope>
</reference>
<dbReference type="EMBL" id="BQNB010009323">
    <property type="protein sequence ID" value="GJS61899.1"/>
    <property type="molecule type" value="Genomic_DNA"/>
</dbReference>
<evidence type="ECO:0008006" key="3">
    <source>
        <dbReference type="Google" id="ProtNLM"/>
    </source>
</evidence>